<evidence type="ECO:0000256" key="5">
    <source>
        <dbReference type="ARBA" id="ARBA00035413"/>
    </source>
</evidence>
<dbReference type="EMBL" id="MTYJ01000127">
    <property type="protein sequence ID" value="OQV13267.1"/>
    <property type="molecule type" value="Genomic_DNA"/>
</dbReference>
<protein>
    <recommendedName>
        <fullName evidence="4">Large ribosomal subunit protein bL17m</fullName>
    </recommendedName>
    <alternativeName>
        <fullName evidence="5">39S ribosomal protein L17, mitochondrial</fullName>
    </alternativeName>
</protein>
<dbReference type="Gene3D" id="3.90.1030.10">
    <property type="entry name" value="Ribosomal protein L17"/>
    <property type="match status" value="1"/>
</dbReference>
<keyword evidence="3" id="KW-0687">Ribonucleoprotein</keyword>
<dbReference type="PANTHER" id="PTHR14413:SF16">
    <property type="entry name" value="LARGE RIBOSOMAL SUBUNIT PROTEIN BL17M"/>
    <property type="match status" value="1"/>
</dbReference>
<organism evidence="6 7">
    <name type="scientific">Hypsibius exemplaris</name>
    <name type="common">Freshwater tardigrade</name>
    <dbReference type="NCBI Taxonomy" id="2072580"/>
    <lineage>
        <taxon>Eukaryota</taxon>
        <taxon>Metazoa</taxon>
        <taxon>Ecdysozoa</taxon>
        <taxon>Tardigrada</taxon>
        <taxon>Eutardigrada</taxon>
        <taxon>Parachela</taxon>
        <taxon>Hypsibioidea</taxon>
        <taxon>Hypsibiidae</taxon>
        <taxon>Hypsibius</taxon>
    </lineage>
</organism>
<dbReference type="Pfam" id="PF01196">
    <property type="entry name" value="Ribosomal_L17"/>
    <property type="match status" value="1"/>
</dbReference>
<gene>
    <name evidence="6" type="ORF">BV898_12474</name>
</gene>
<name>A0A1W0WDM7_HYPEX</name>
<dbReference type="GO" id="GO:0005762">
    <property type="term" value="C:mitochondrial large ribosomal subunit"/>
    <property type="evidence" value="ECO:0007669"/>
    <property type="project" value="TreeGrafter"/>
</dbReference>
<accession>A0A1W0WDM7</accession>
<dbReference type="AlphaFoldDB" id="A0A1W0WDM7"/>
<dbReference type="FunFam" id="3.90.1030.10:FF:000009">
    <property type="entry name" value="39S ribosomal protein L17, mitochondrial"/>
    <property type="match status" value="1"/>
</dbReference>
<evidence type="ECO:0000256" key="2">
    <source>
        <dbReference type="ARBA" id="ARBA00022980"/>
    </source>
</evidence>
<comment type="similarity">
    <text evidence="1">Belongs to the bacterial ribosomal protein bL17 family.</text>
</comment>
<dbReference type="InterPro" id="IPR036373">
    <property type="entry name" value="Ribosomal_bL17_sf"/>
</dbReference>
<dbReference type="Proteomes" id="UP000192578">
    <property type="component" value="Unassembled WGS sequence"/>
</dbReference>
<sequence length="199" mass="23176">MYNKLTLAGGLRARVRPMNLNVEPHNLPDQTGAGRLTVLRQLVTGLFRYERLEMNESKAFEMQGYAELLLQEAMRYGPKHKPTMELMDFWMLEKDLIHRVFKVYVPRFARFEAPYTKLWYVPSRPEGRQSYMSHKRILMELKGNPYPPVEPRHLDNKSSLANILLAEAKRDYVRQKIRAQAEVHQGTSVSDEEPTSTGI</sequence>
<evidence type="ECO:0000313" key="7">
    <source>
        <dbReference type="Proteomes" id="UP000192578"/>
    </source>
</evidence>
<dbReference type="GO" id="GO:0003735">
    <property type="term" value="F:structural constituent of ribosome"/>
    <property type="evidence" value="ECO:0007669"/>
    <property type="project" value="InterPro"/>
</dbReference>
<dbReference type="PANTHER" id="PTHR14413">
    <property type="entry name" value="RIBOSOMAL PROTEIN L17"/>
    <property type="match status" value="1"/>
</dbReference>
<evidence type="ECO:0000313" key="6">
    <source>
        <dbReference type="EMBL" id="OQV13267.1"/>
    </source>
</evidence>
<evidence type="ECO:0000256" key="1">
    <source>
        <dbReference type="ARBA" id="ARBA00008777"/>
    </source>
</evidence>
<dbReference type="SUPFAM" id="SSF64263">
    <property type="entry name" value="Prokaryotic ribosomal protein L17"/>
    <property type="match status" value="1"/>
</dbReference>
<keyword evidence="7" id="KW-1185">Reference proteome</keyword>
<keyword evidence="2 6" id="KW-0689">Ribosomal protein</keyword>
<dbReference type="InterPro" id="IPR000456">
    <property type="entry name" value="Ribosomal_bL17"/>
</dbReference>
<dbReference type="GO" id="GO:0006412">
    <property type="term" value="P:translation"/>
    <property type="evidence" value="ECO:0007669"/>
    <property type="project" value="InterPro"/>
</dbReference>
<proteinExistence type="inferred from homology"/>
<dbReference type="OrthoDB" id="275000at2759"/>
<reference evidence="7" key="1">
    <citation type="submission" date="2017-01" db="EMBL/GenBank/DDBJ databases">
        <title>Comparative genomics of anhydrobiosis in the tardigrade Hypsibius dujardini.</title>
        <authorList>
            <person name="Yoshida Y."/>
            <person name="Koutsovoulos G."/>
            <person name="Laetsch D."/>
            <person name="Stevens L."/>
            <person name="Kumar S."/>
            <person name="Horikawa D."/>
            <person name="Ishino K."/>
            <person name="Komine S."/>
            <person name="Tomita M."/>
            <person name="Blaxter M."/>
            <person name="Arakawa K."/>
        </authorList>
    </citation>
    <scope>NUCLEOTIDE SEQUENCE [LARGE SCALE GENOMIC DNA]</scope>
    <source>
        <strain evidence="7">Z151</strain>
    </source>
</reference>
<comment type="caution">
    <text evidence="6">The sequence shown here is derived from an EMBL/GenBank/DDBJ whole genome shotgun (WGS) entry which is preliminary data.</text>
</comment>
<evidence type="ECO:0000256" key="4">
    <source>
        <dbReference type="ARBA" id="ARBA00035290"/>
    </source>
</evidence>
<evidence type="ECO:0000256" key="3">
    <source>
        <dbReference type="ARBA" id="ARBA00023274"/>
    </source>
</evidence>